<feature type="repeat" description="PPR" evidence="5">
    <location>
        <begin position="1324"/>
        <end position="1358"/>
    </location>
</feature>
<feature type="repeat" description="PPR" evidence="5">
    <location>
        <begin position="1253"/>
        <end position="1287"/>
    </location>
</feature>
<dbReference type="PROSITE" id="PS51375">
    <property type="entry name" value="PPR"/>
    <property type="match status" value="7"/>
</dbReference>
<dbReference type="InterPro" id="IPR011990">
    <property type="entry name" value="TPR-like_helical_dom_sf"/>
</dbReference>
<feature type="repeat" description="PPR" evidence="5">
    <location>
        <begin position="996"/>
        <end position="1030"/>
    </location>
</feature>
<evidence type="ECO:0000256" key="1">
    <source>
        <dbReference type="ARBA" id="ARBA00007626"/>
    </source>
</evidence>
<feature type="repeat" description="PPR" evidence="5">
    <location>
        <begin position="1031"/>
        <end position="1065"/>
    </location>
</feature>
<protein>
    <recommendedName>
        <fullName evidence="8">HECT domain-containing protein</fullName>
    </recommendedName>
</protein>
<evidence type="ECO:0000256" key="7">
    <source>
        <dbReference type="SAM" id="Phobius"/>
    </source>
</evidence>
<comment type="caution">
    <text evidence="9">The sequence shown here is derived from an EMBL/GenBank/DDBJ whole genome shotgun (WGS) entry which is preliminary data.</text>
</comment>
<evidence type="ECO:0000259" key="8">
    <source>
        <dbReference type="PROSITE" id="PS50237"/>
    </source>
</evidence>
<evidence type="ECO:0000256" key="6">
    <source>
        <dbReference type="SAM" id="MobiDB-lite"/>
    </source>
</evidence>
<keyword evidence="7" id="KW-1133">Transmembrane helix</keyword>
<keyword evidence="3 4" id="KW-0833">Ubl conjugation pathway</keyword>
<dbReference type="Gene3D" id="3.90.1750.10">
    <property type="entry name" value="Hect, E3 ligase catalytic domains"/>
    <property type="match status" value="1"/>
</dbReference>
<evidence type="ECO:0000256" key="3">
    <source>
        <dbReference type="ARBA" id="ARBA00022786"/>
    </source>
</evidence>
<dbReference type="Pfam" id="PF25579">
    <property type="entry name" value="TPR_TRIP12_N"/>
    <property type="match status" value="1"/>
</dbReference>
<dbReference type="SUPFAM" id="SSF48371">
    <property type="entry name" value="ARM repeat"/>
    <property type="match status" value="1"/>
</dbReference>
<dbReference type="InterPro" id="IPR035983">
    <property type="entry name" value="Hect_E3_ubiquitin_ligase"/>
</dbReference>
<dbReference type="EMBL" id="JAJAGQ010000017">
    <property type="protein sequence ID" value="KAJ8538311.1"/>
    <property type="molecule type" value="Genomic_DNA"/>
</dbReference>
<name>A0A9Q1LLW6_9SOLA</name>
<organism evidence="9 10">
    <name type="scientific">Anisodus acutangulus</name>
    <dbReference type="NCBI Taxonomy" id="402998"/>
    <lineage>
        <taxon>Eukaryota</taxon>
        <taxon>Viridiplantae</taxon>
        <taxon>Streptophyta</taxon>
        <taxon>Embryophyta</taxon>
        <taxon>Tracheophyta</taxon>
        <taxon>Spermatophyta</taxon>
        <taxon>Magnoliopsida</taxon>
        <taxon>eudicotyledons</taxon>
        <taxon>Gunneridae</taxon>
        <taxon>Pentapetalae</taxon>
        <taxon>asterids</taxon>
        <taxon>lamiids</taxon>
        <taxon>Solanales</taxon>
        <taxon>Solanaceae</taxon>
        <taxon>Solanoideae</taxon>
        <taxon>Hyoscyameae</taxon>
        <taxon>Anisodus</taxon>
    </lineage>
</organism>
<feature type="region of interest" description="Disordered" evidence="6">
    <location>
        <begin position="1"/>
        <end position="39"/>
    </location>
</feature>
<dbReference type="NCBIfam" id="TIGR00756">
    <property type="entry name" value="PPR"/>
    <property type="match status" value="7"/>
</dbReference>
<feature type="domain" description="HECT" evidence="8">
    <location>
        <begin position="816"/>
        <end position="872"/>
    </location>
</feature>
<evidence type="ECO:0000313" key="9">
    <source>
        <dbReference type="EMBL" id="KAJ8538311.1"/>
    </source>
</evidence>
<keyword evidence="7" id="KW-0812">Transmembrane</keyword>
<feature type="repeat" description="PPR" evidence="5">
    <location>
        <begin position="1183"/>
        <end position="1217"/>
    </location>
</feature>
<evidence type="ECO:0000256" key="2">
    <source>
        <dbReference type="ARBA" id="ARBA00022737"/>
    </source>
</evidence>
<dbReference type="InterPro" id="IPR000569">
    <property type="entry name" value="HECT_dom"/>
</dbReference>
<evidence type="ECO:0000313" key="10">
    <source>
        <dbReference type="Proteomes" id="UP001152561"/>
    </source>
</evidence>
<dbReference type="PROSITE" id="PS50237">
    <property type="entry name" value="HECT"/>
    <property type="match status" value="2"/>
</dbReference>
<dbReference type="Pfam" id="PF13041">
    <property type="entry name" value="PPR_2"/>
    <property type="match status" value="3"/>
</dbReference>
<comment type="similarity">
    <text evidence="1">Belongs to the PPR family. P subfamily.</text>
</comment>
<dbReference type="Gene3D" id="3.30.2410.10">
    <property type="entry name" value="Hect, E3 ligase catalytic domain"/>
    <property type="match status" value="1"/>
</dbReference>
<dbReference type="GO" id="GO:0004842">
    <property type="term" value="F:ubiquitin-protein transferase activity"/>
    <property type="evidence" value="ECO:0007669"/>
    <property type="project" value="InterPro"/>
</dbReference>
<dbReference type="SUPFAM" id="SSF56204">
    <property type="entry name" value="Hect, E3 ligase catalytic domain"/>
    <property type="match status" value="1"/>
</dbReference>
<dbReference type="Gene3D" id="1.25.10.10">
    <property type="entry name" value="Leucine-rich Repeat Variant"/>
    <property type="match status" value="1"/>
</dbReference>
<dbReference type="Pfam" id="PF01535">
    <property type="entry name" value="PPR"/>
    <property type="match status" value="1"/>
</dbReference>
<dbReference type="Pfam" id="PF00632">
    <property type="entry name" value="HECT"/>
    <property type="match status" value="1"/>
</dbReference>
<feature type="transmembrane region" description="Helical" evidence="7">
    <location>
        <begin position="338"/>
        <end position="356"/>
    </location>
</feature>
<dbReference type="InterPro" id="IPR002885">
    <property type="entry name" value="PPR_rpt"/>
</dbReference>
<evidence type="ECO:0000256" key="5">
    <source>
        <dbReference type="PROSITE-ProRule" id="PRU00708"/>
    </source>
</evidence>
<dbReference type="InterPro" id="IPR016024">
    <property type="entry name" value="ARM-type_fold"/>
</dbReference>
<dbReference type="Gene3D" id="1.25.40.10">
    <property type="entry name" value="Tetratricopeptide repeat domain"/>
    <property type="match status" value="3"/>
</dbReference>
<dbReference type="OrthoDB" id="185373at2759"/>
<feature type="domain" description="HECT" evidence="8">
    <location>
        <begin position="659"/>
        <end position="772"/>
    </location>
</feature>
<proteinExistence type="inferred from homology"/>
<feature type="compositionally biased region" description="Low complexity" evidence="6">
    <location>
        <begin position="15"/>
        <end position="24"/>
    </location>
</feature>
<keyword evidence="7" id="KW-0472">Membrane</keyword>
<dbReference type="InterPro" id="IPR011989">
    <property type="entry name" value="ARM-like"/>
</dbReference>
<dbReference type="InterPro" id="IPR057948">
    <property type="entry name" value="TPR_TRIP12_N"/>
</dbReference>
<feature type="repeat" description="PPR" evidence="5">
    <location>
        <begin position="1288"/>
        <end position="1318"/>
    </location>
</feature>
<keyword evidence="2" id="KW-0677">Repeat</keyword>
<accession>A0A9Q1LLW6</accession>
<dbReference type="Pfam" id="PF12854">
    <property type="entry name" value="PPR_1"/>
    <property type="match status" value="1"/>
</dbReference>
<feature type="repeat" description="PPR" evidence="5">
    <location>
        <begin position="1218"/>
        <end position="1252"/>
    </location>
</feature>
<feature type="compositionally biased region" description="Basic and acidic residues" evidence="6">
    <location>
        <begin position="1"/>
        <end position="12"/>
    </location>
</feature>
<dbReference type="PANTHER" id="PTHR46598:SF5">
    <property type="entry name" value="PENTACOTRIPEPTIDE-REPEAT REGION OF PRORP DOMAIN-CONTAINING PROTEIN"/>
    <property type="match status" value="1"/>
</dbReference>
<dbReference type="PANTHER" id="PTHR46598">
    <property type="entry name" value="BNAC05G43320D PROTEIN"/>
    <property type="match status" value="1"/>
</dbReference>
<dbReference type="Proteomes" id="UP001152561">
    <property type="component" value="Unassembled WGS sequence"/>
</dbReference>
<reference evidence="10" key="1">
    <citation type="journal article" date="2023" name="Proc. Natl. Acad. Sci. U.S.A.">
        <title>Genomic and structural basis for evolution of tropane alkaloid biosynthesis.</title>
        <authorList>
            <person name="Wanga Y.-J."/>
            <person name="Taina T."/>
            <person name="Yua J.-Y."/>
            <person name="Lia J."/>
            <person name="Xua B."/>
            <person name="Chenc J."/>
            <person name="D'Auriad J.C."/>
            <person name="Huanga J.-P."/>
            <person name="Huanga S.-X."/>
        </authorList>
    </citation>
    <scope>NUCLEOTIDE SEQUENCE [LARGE SCALE GENOMIC DNA]</scope>
    <source>
        <strain evidence="10">cv. KIB-2019</strain>
    </source>
</reference>
<comment type="caution">
    <text evidence="4">Lacks conserved residue(s) required for the propagation of feature annotation.</text>
</comment>
<evidence type="ECO:0000256" key="4">
    <source>
        <dbReference type="PROSITE-ProRule" id="PRU00104"/>
    </source>
</evidence>
<keyword evidence="10" id="KW-1185">Reference proteome</keyword>
<dbReference type="Pfam" id="PF13812">
    <property type="entry name" value="PPR_3"/>
    <property type="match status" value="1"/>
</dbReference>
<dbReference type="SMART" id="SM00119">
    <property type="entry name" value="HECTc"/>
    <property type="match status" value="1"/>
</dbReference>
<sequence length="1512" mass="169584">MSSIQESHHDADVDTSSSSTSGSSEGEKDSAYGSCESDNSYRDYYRRQSLGNQGKSKGVLSNLGKESDESVLLIALTELCEILSFSPDSSMSNLMTDSYSPVLVRLARHESNPNIMLLAIMAMTYLCDVHPRSSAYLVNHDSVLALCRRLMAIEYLDVAEHCLQALEKISCEQPIVNFQAGAIMAVLSYIGFFLTSVQRKELSTVINICKKLPSGSTCLIKIVERVCHSSDMLDQICKHGLVQQVTHLIQLNARTTVRFNGLLVKLAAGSIVAVRTLFELNISHILKDILSTYDFSIGVLSTLMVDYNQVDEVLKLLNELLPPISREQNIQLAADKNTFSIITLLFCINLALIYFLCQFWCKFIFLLWLSICYQLVYFSKSDMLGFLQNTNISSFLAGVFTRKDPHVLILVLQIVDKLLEKLFHMVLFQEVKNNLQLSVEVETVDVEQTKSDSMDISDVNAESLEKGRINSFEDDSSKSLECSGCCDDEDVAPKLVFYLEVQQLNHKYTGMFGSEMVDLEKSSPAYDILFLLRSLEGLNRFSFHLGSRTKICSFAEGKAVDFGDIKVNTNSDLPQNNEFANTKLTEKLELQMSNPLGGMPPWCGQLVNSCLFLFSFEARCKYFRLAAFSGMSGCRKTILVHRSRILDSARQMIDHHADQKVVIEVEYSDEVGTGLGPTLEFFTLVSHEFQKIGLGIVSVEDESGIIFSPLGLFPRPWSPSSHSLSGLEFSEVLKKFVLLGQIDAKALQDGRVLDLRLSKAFYKLVLGKYLELNFWNTKISDVCLDYALPGYPEYVLLIVDATLNSGCFMHFLPRLEFDSKQHRAFLQFVTGAPRLPPGGLSSLSPKLTIVRKRKTDEAWLYYTKNLENQELPNPTCLSRLVSQLSYQNSTVGLRRAQSIIQRLRHERQLHRLDANSLGLLASAAAKGGHVLYASSIIKSMLKSGYLPHVKAWSSVISRLASSGDDGPMEALKLFSAVTKRVRRFTDLDLVKHSRPDTAAYNAVLNACANIGDKNMFLELFDEMGEFNCEPDVLTYNVMIKLCARGDRKDLLVFVLERILEKGIPLCMSTFQSLVAAYVGFGDLVIAEKVVQAMREGRKDLCKILREANVEELCSNDTDVFAKLLPNSVNSRDNEPPELSRVFEPNSRMYTTLMKGYMNAGRVTDMVRMLEAMRHLADSESHPDHVTYTTVISAFVKQGLMDRAREVLAEMVRIGVPANRVTYNVLIKGYCQQLHIDRAEELIKKMIDTGIEPDVVSYNTIIDGCILVDDSAGALSYFNEMRARGIAPTKVSYTTLMKAFASSGQAKLANKVFDEMLKDPRVKVDLVAWNMLVDTYSKLGKVEEAKSVIERMKENGFYPNVATYGSLANAIALARKPGEALLLWNEIKHRCGMGNGDESNPSLGIPPLEPDEGLLDTLADICVRAAFFRKALEIVACMEQHGIPPNKTKFTRIYVEMHSRMFTSKHASQARQDRRKERKRAAEAFKFWLGLPNSYYGSEWRLDSVIDDDYRSD</sequence>
<gene>
    <name evidence="9" type="ORF">K7X08_014851</name>
</gene>